<dbReference type="Proteomes" id="UP000251561">
    <property type="component" value="Chromosome"/>
</dbReference>
<accession>A0A344LXL8</accession>
<keyword evidence="2" id="KW-1185">Reference proteome</keyword>
<protein>
    <submittedName>
        <fullName evidence="1">DUF4251 domain-containing protein</fullName>
    </submittedName>
</protein>
<sequence>MKTKVYTLILFLTVWSFSITGQEKTKKELKEERELTKQNEIKALIDARNFVFEAQKVTPQGGRLIQLDYNIYFLKFKTDTTTCDLPFFGRGFNVAYNSDGGIKFEGRPTNIKVENKKKNTVLKATVRGRTDVYDLTFTIFFNGSTTLNVNSNNRSTITYDGIIYAPKSEEKKKKI</sequence>
<dbReference type="InterPro" id="IPR025347">
    <property type="entry name" value="DUF4251"/>
</dbReference>
<dbReference type="RefSeq" id="WP_113679568.1">
    <property type="nucleotide sequence ID" value="NZ_CP030261.1"/>
</dbReference>
<proteinExistence type="predicted"/>
<name>A0A344LXL8_9FLAO</name>
<evidence type="ECO:0000313" key="2">
    <source>
        <dbReference type="Proteomes" id="UP000251561"/>
    </source>
</evidence>
<dbReference type="Gene3D" id="2.40.128.410">
    <property type="match status" value="1"/>
</dbReference>
<dbReference type="KEGG" id="ffl:HYN86_19555"/>
<dbReference type="OrthoDB" id="1097715at2"/>
<evidence type="ECO:0000313" key="1">
    <source>
        <dbReference type="EMBL" id="AXB58660.1"/>
    </source>
</evidence>
<organism evidence="1 2">
    <name type="scientific">Flavobacterium fluviale</name>
    <dbReference type="NCBI Taxonomy" id="2249356"/>
    <lineage>
        <taxon>Bacteria</taxon>
        <taxon>Pseudomonadati</taxon>
        <taxon>Bacteroidota</taxon>
        <taxon>Flavobacteriia</taxon>
        <taxon>Flavobacteriales</taxon>
        <taxon>Flavobacteriaceae</taxon>
        <taxon>Flavobacterium</taxon>
    </lineage>
</organism>
<dbReference type="EMBL" id="CP030261">
    <property type="protein sequence ID" value="AXB58660.1"/>
    <property type="molecule type" value="Genomic_DNA"/>
</dbReference>
<dbReference type="Pfam" id="PF14059">
    <property type="entry name" value="DUF4251"/>
    <property type="match status" value="1"/>
</dbReference>
<gene>
    <name evidence="1" type="ORF">HYN86_19555</name>
</gene>
<reference evidence="1 2" key="1">
    <citation type="submission" date="2018-06" db="EMBL/GenBank/DDBJ databases">
        <title>Genome sequencing of Flavobacterium.</title>
        <authorList>
            <person name="Baek M.-G."/>
            <person name="Yi H."/>
        </authorList>
    </citation>
    <scope>NUCLEOTIDE SEQUENCE [LARGE SCALE GENOMIC DNA]</scope>
    <source>
        <strain evidence="1 2">HYN0086</strain>
    </source>
</reference>
<dbReference type="AlphaFoldDB" id="A0A344LXL8"/>